<keyword evidence="4" id="KW-0862">Zinc</keyword>
<evidence type="ECO:0000256" key="4">
    <source>
        <dbReference type="ARBA" id="ARBA00022833"/>
    </source>
</evidence>
<evidence type="ECO:0000259" key="5">
    <source>
        <dbReference type="Pfam" id="PF01979"/>
    </source>
</evidence>
<protein>
    <recommendedName>
        <fullName evidence="5">Amidohydrolase-related domain-containing protein</fullName>
    </recommendedName>
</protein>
<gene>
    <name evidence="6" type="ORF">NQ318_001107</name>
</gene>
<dbReference type="InterPro" id="IPR011059">
    <property type="entry name" value="Metal-dep_hydrolase_composite"/>
</dbReference>
<dbReference type="AlphaFoldDB" id="A0AAV8ZFK9"/>
<dbReference type="GO" id="GO:0008892">
    <property type="term" value="F:guanine deaminase activity"/>
    <property type="evidence" value="ECO:0007669"/>
    <property type="project" value="TreeGrafter"/>
</dbReference>
<accession>A0AAV8ZFK9</accession>
<dbReference type="GO" id="GO:0046098">
    <property type="term" value="P:guanine metabolic process"/>
    <property type="evidence" value="ECO:0007669"/>
    <property type="project" value="TreeGrafter"/>
</dbReference>
<dbReference type="InterPro" id="IPR006680">
    <property type="entry name" value="Amidohydro-rel"/>
</dbReference>
<dbReference type="Proteomes" id="UP001162162">
    <property type="component" value="Unassembled WGS sequence"/>
</dbReference>
<evidence type="ECO:0000256" key="1">
    <source>
        <dbReference type="ARBA" id="ARBA00001947"/>
    </source>
</evidence>
<evidence type="ECO:0000313" key="6">
    <source>
        <dbReference type="EMBL" id="KAJ8962710.1"/>
    </source>
</evidence>
<dbReference type="EMBL" id="JAPWTK010000002">
    <property type="protein sequence ID" value="KAJ8962710.1"/>
    <property type="molecule type" value="Genomic_DNA"/>
</dbReference>
<proteinExistence type="predicted"/>
<evidence type="ECO:0000313" key="7">
    <source>
        <dbReference type="Proteomes" id="UP001162162"/>
    </source>
</evidence>
<comment type="cofactor">
    <cofactor evidence="1">
        <name>Zn(2+)</name>
        <dbReference type="ChEBI" id="CHEBI:29105"/>
    </cofactor>
</comment>
<keyword evidence="3" id="KW-0378">Hydrolase</keyword>
<dbReference type="SUPFAM" id="SSF51338">
    <property type="entry name" value="Composite domain of metallo-dependent hydrolases"/>
    <property type="match status" value="2"/>
</dbReference>
<keyword evidence="7" id="KW-1185">Reference proteome</keyword>
<dbReference type="PANTHER" id="PTHR11271">
    <property type="entry name" value="GUANINE DEAMINASE"/>
    <property type="match status" value="1"/>
</dbReference>
<evidence type="ECO:0000256" key="2">
    <source>
        <dbReference type="ARBA" id="ARBA00022723"/>
    </source>
</evidence>
<dbReference type="InterPro" id="IPR051607">
    <property type="entry name" value="Metallo-dep_hydrolases"/>
</dbReference>
<comment type="caution">
    <text evidence="6">The sequence shown here is derived from an EMBL/GenBank/DDBJ whole genome shotgun (WGS) entry which is preliminary data.</text>
</comment>
<sequence length="419" mass="46549">MTKTIIILGTIVHCVQQNTIEIIENGFLLVSGNKIDALGDQTTYAELKKSNQSIDDDAEKIILKKNQILIPGLIDTHIHAPQYPNCGLGYDRPLLEWLDTYTYKLEKKYRDQDFSKKVFEAVVRKTLDHGTTTACYFASLFKNSSLILAEAAIKYGQRALVGKINMTTFAPPDYVETPADSIADTRKFIEDVKSMKNNLVQPIITPRFALSVDMDLMRKLAEIAKNYDVHIQTHISENVDELKLIQEKYGIPYAEVYDQANLLTPKTVLAHGIYLTGEEISLLAKRETSIAHCPDSNTCLKSGLYVAGGPSPSIVNAMKAALDTSVHISFTQENYIPLTYIDAFYLATLGGAQALALDHVVGNLTAGKDFDALIVDMDVVNSSVDCLMEYTPAELLQKFVYHGDDRNIINVFVGGKRVK</sequence>
<name>A0AAV8ZFK9_9CUCU</name>
<organism evidence="6 7">
    <name type="scientific">Aromia moschata</name>
    <dbReference type="NCBI Taxonomy" id="1265417"/>
    <lineage>
        <taxon>Eukaryota</taxon>
        <taxon>Metazoa</taxon>
        <taxon>Ecdysozoa</taxon>
        <taxon>Arthropoda</taxon>
        <taxon>Hexapoda</taxon>
        <taxon>Insecta</taxon>
        <taxon>Pterygota</taxon>
        <taxon>Neoptera</taxon>
        <taxon>Endopterygota</taxon>
        <taxon>Coleoptera</taxon>
        <taxon>Polyphaga</taxon>
        <taxon>Cucujiformia</taxon>
        <taxon>Chrysomeloidea</taxon>
        <taxon>Cerambycidae</taxon>
        <taxon>Cerambycinae</taxon>
        <taxon>Callichromatini</taxon>
        <taxon>Aromia</taxon>
    </lineage>
</organism>
<evidence type="ECO:0000256" key="3">
    <source>
        <dbReference type="ARBA" id="ARBA00022801"/>
    </source>
</evidence>
<dbReference type="GO" id="GO:0005829">
    <property type="term" value="C:cytosol"/>
    <property type="evidence" value="ECO:0007669"/>
    <property type="project" value="TreeGrafter"/>
</dbReference>
<dbReference type="PANTHER" id="PTHR11271:SF6">
    <property type="entry name" value="GUANINE DEAMINASE"/>
    <property type="match status" value="1"/>
</dbReference>
<dbReference type="GO" id="GO:0008270">
    <property type="term" value="F:zinc ion binding"/>
    <property type="evidence" value="ECO:0007669"/>
    <property type="project" value="TreeGrafter"/>
</dbReference>
<dbReference type="SUPFAM" id="SSF51556">
    <property type="entry name" value="Metallo-dependent hydrolases"/>
    <property type="match status" value="1"/>
</dbReference>
<dbReference type="Gene3D" id="2.30.40.10">
    <property type="entry name" value="Urease, subunit C, domain 1"/>
    <property type="match status" value="1"/>
</dbReference>
<feature type="domain" description="Amidohydrolase-related" evidence="5">
    <location>
        <begin position="68"/>
        <end position="418"/>
    </location>
</feature>
<dbReference type="Gene3D" id="3.20.20.140">
    <property type="entry name" value="Metal-dependent hydrolases"/>
    <property type="match status" value="1"/>
</dbReference>
<reference evidence="6" key="1">
    <citation type="journal article" date="2023" name="Insect Mol. Biol.">
        <title>Genome sequencing provides insights into the evolution of gene families encoding plant cell wall-degrading enzymes in longhorned beetles.</title>
        <authorList>
            <person name="Shin N.R."/>
            <person name="Okamura Y."/>
            <person name="Kirsch R."/>
            <person name="Pauchet Y."/>
        </authorList>
    </citation>
    <scope>NUCLEOTIDE SEQUENCE</scope>
    <source>
        <strain evidence="6">AMC_N1</strain>
    </source>
</reference>
<keyword evidence="2" id="KW-0479">Metal-binding</keyword>
<dbReference type="InterPro" id="IPR032466">
    <property type="entry name" value="Metal_Hydrolase"/>
</dbReference>
<dbReference type="Pfam" id="PF01979">
    <property type="entry name" value="Amidohydro_1"/>
    <property type="match status" value="1"/>
</dbReference>